<dbReference type="SMART" id="SM00736">
    <property type="entry name" value="CADG"/>
    <property type="match status" value="2"/>
</dbReference>
<feature type="region of interest" description="Disordered" evidence="1">
    <location>
        <begin position="912"/>
        <end position="1101"/>
    </location>
</feature>
<dbReference type="PROSITE" id="PS51186">
    <property type="entry name" value="GNAT"/>
    <property type="match status" value="1"/>
</dbReference>
<evidence type="ECO:0000313" key="4">
    <source>
        <dbReference type="Proteomes" id="UP001140560"/>
    </source>
</evidence>
<feature type="domain" description="N-acetyltransferase" evidence="2">
    <location>
        <begin position="17"/>
        <end position="161"/>
    </location>
</feature>
<feature type="region of interest" description="Disordered" evidence="1">
    <location>
        <begin position="850"/>
        <end position="878"/>
    </location>
</feature>
<name>A0A9W8Y1Z6_9PLEO</name>
<gene>
    <name evidence="3" type="primary">AXL2</name>
    <name evidence="3" type="ORF">N0V83_008913</name>
</gene>
<feature type="region of interest" description="Disordered" evidence="1">
    <location>
        <begin position="564"/>
        <end position="585"/>
    </location>
</feature>
<dbReference type="Pfam" id="PF00583">
    <property type="entry name" value="Acetyltransf_1"/>
    <property type="match status" value="1"/>
</dbReference>
<keyword evidence="4" id="KW-1185">Reference proteome</keyword>
<dbReference type="GO" id="GO:0016020">
    <property type="term" value="C:membrane"/>
    <property type="evidence" value="ECO:0007669"/>
    <property type="project" value="InterPro"/>
</dbReference>
<evidence type="ECO:0000313" key="3">
    <source>
        <dbReference type="EMBL" id="KAJ4365294.1"/>
    </source>
</evidence>
<dbReference type="InterPro" id="IPR000182">
    <property type="entry name" value="GNAT_dom"/>
</dbReference>
<dbReference type="PANTHER" id="PTHR47542:SF2">
    <property type="entry name" value="ACYL-COA N-ACYLTRANSFERASES (NAT) SUPERFAMILY PROTEIN"/>
    <property type="match status" value="1"/>
</dbReference>
<accession>A0A9W8Y1Z6</accession>
<dbReference type="SUPFAM" id="SSF55729">
    <property type="entry name" value="Acyl-CoA N-acyltransferases (Nat)"/>
    <property type="match status" value="1"/>
</dbReference>
<feature type="compositionally biased region" description="Basic and acidic residues" evidence="1">
    <location>
        <begin position="968"/>
        <end position="980"/>
    </location>
</feature>
<protein>
    <submittedName>
        <fullName evidence="3">Polarity establishment/cellular polarization</fullName>
    </submittedName>
</protein>
<evidence type="ECO:0000256" key="1">
    <source>
        <dbReference type="SAM" id="MobiDB-lite"/>
    </source>
</evidence>
<dbReference type="PANTHER" id="PTHR47542">
    <property type="entry name" value="ACYL-COA N-ACYLTRANSFERASES (NAT) SUPERFAMILY PROTEIN"/>
    <property type="match status" value="1"/>
</dbReference>
<feature type="compositionally biased region" description="Basic and acidic residues" evidence="1">
    <location>
        <begin position="653"/>
        <end position="675"/>
    </location>
</feature>
<sequence>MSTQTALYTVPTGFIFKDFVSLPPKSCLVIAEKVARLEKKVFPTSEAFDYNVELRKKNTGVILAFKETDSDNLVAYLVYQRMKRLVWLHKLCVVEQEREKGLGKNLVRFLACEMKKGGCQSIQLWLDDNRKPAKALYASCGFQQVDIMTRRFICLAILTVSVAANPQVNYPLSLQYPPVALVGEPFSFQFADTTFSSDSGDLQYSLTGNPSWLSLDDQSRTLSGTPRASDVGFASFTITAAGQAGTVANMASKLYVSTDDAPTATGNISAALSTAGTLSGPTTVTLSPSTPFNISFGSDTFDSNGKKLSYFATLADHTPLPAWISFDASSIHFAGSTPPMSSPQSFEILLIACETPGFAASSVSFTIFVSKHSLTFNPFNQIINITKGAEVRITNLKKELFLDGSPITDTDLEYITAELPSWLTLNNSTFEIVGTSPSDAMSQDLTVTARDRSGDTAQQTIHLGVKSELFEHEIGSVTLKAGEDFKYKIPQDVLTKDDENVTVGFASLAKYLHFDPTTLTISGTIPKDFPPQDVECSMTATSSDGTLKDSQSFVIQVSGAAHGNGLTSSKNGGGDASNAQSDGTASDKAGVIAGSVIGALSGVAVLLGFALCLRRRKRNSKSYVSPKLPRSPRKSDISRPMFIPHGWPDMDETADHDLEKGKDDDDSVMERTPEKPPKLEVDLLSDHLDSHSVADSIGDADTRILDIFDESSWGIQNDTAPSQHPSDSMKIPTELAKRSSQMSDTFRKHKRRTTTVYQDQIHRSSGLPVNRRITGMGHGRHTYSPAALSPTTRNTIVRPDDDVVEGKEKEIPQTLRIVQPSGTLPETPKKEFIGSLRTNRANRPITAIPANRDRVEKSYARPGTAISSGSRSSFGRRASTRQSLRAYDLKASLNDLTGSKIFEDAEMSDSVYSDEEMDIEEAEKRTTVKPGYYTLPPLNLDRVDTKRNSKRNSKRDSTAAKSKAKRDSKRELKRTNERDPTPYFFASTHEHGGKENASSTYTLGQRSSPVRIELKGKAKATTTLTENTKPSTARHSKTATEARKSHRTSVNRASNVPSSQGSTKERHSRKSIHSRSQSRHSGGTSVKKPRDHSRTQSSAFPRFDATIFESLGSGSDDRPSSIGNAITTAADAVCLPASTTKPSIIMRDLSGNLTFYGGDDDEPTIEELGSSSIGFRTSNGRINSAARRSRLASLHLSSSASQVPQLPPKSSKRETVIPIPTTPPPGEGAQQALPAGLGLGVGLFPHECPGDEKEKKRKPLSVVQAGNAATPTPEPEEQQVHGRKTWGSLKSIVGRGVGGLVVVGVLG</sequence>
<dbReference type="Gene3D" id="3.40.630.30">
    <property type="match status" value="1"/>
</dbReference>
<reference evidence="3" key="1">
    <citation type="submission" date="2022-10" db="EMBL/GenBank/DDBJ databases">
        <title>Tapping the CABI collections for fungal endophytes: first genome assemblies for Collariella, Neodidymelliopsis, Ascochyta clinopodiicola, Didymella pomorum, Didymosphaeria variabile, Neocosmospora piperis and Neocucurbitaria cava.</title>
        <authorList>
            <person name="Hill R."/>
        </authorList>
    </citation>
    <scope>NUCLEOTIDE SEQUENCE</scope>
    <source>
        <strain evidence="3">IMI 356814</strain>
    </source>
</reference>
<feature type="compositionally biased region" description="Basic residues" evidence="1">
    <location>
        <begin position="1066"/>
        <end position="1078"/>
    </location>
</feature>
<feature type="compositionally biased region" description="Polar residues" evidence="1">
    <location>
        <begin position="996"/>
        <end position="1008"/>
    </location>
</feature>
<dbReference type="InterPro" id="IPR013783">
    <property type="entry name" value="Ig-like_fold"/>
</dbReference>
<feature type="compositionally biased region" description="Acidic residues" evidence="1">
    <location>
        <begin position="912"/>
        <end position="921"/>
    </location>
</feature>
<dbReference type="EMBL" id="JAPEUY010000016">
    <property type="protein sequence ID" value="KAJ4365294.1"/>
    <property type="molecule type" value="Genomic_DNA"/>
</dbReference>
<dbReference type="InterPro" id="IPR016181">
    <property type="entry name" value="Acyl_CoA_acyltransferase"/>
</dbReference>
<feature type="region of interest" description="Disordered" evidence="1">
    <location>
        <begin position="1246"/>
        <end position="1283"/>
    </location>
</feature>
<feature type="region of interest" description="Disordered" evidence="1">
    <location>
        <begin position="645"/>
        <end position="675"/>
    </location>
</feature>
<feature type="compositionally biased region" description="Low complexity" evidence="1">
    <location>
        <begin position="867"/>
        <end position="878"/>
    </location>
</feature>
<feature type="region of interest" description="Disordered" evidence="1">
    <location>
        <begin position="621"/>
        <end position="640"/>
    </location>
</feature>
<dbReference type="GO" id="GO:0005509">
    <property type="term" value="F:calcium ion binding"/>
    <property type="evidence" value="ECO:0007669"/>
    <property type="project" value="InterPro"/>
</dbReference>
<dbReference type="SUPFAM" id="SSF49313">
    <property type="entry name" value="Cadherin-like"/>
    <property type="match status" value="4"/>
</dbReference>
<feature type="region of interest" description="Disordered" evidence="1">
    <location>
        <begin position="1195"/>
        <end position="1229"/>
    </location>
</feature>
<evidence type="ECO:0000259" key="2">
    <source>
        <dbReference type="PROSITE" id="PS51186"/>
    </source>
</evidence>
<dbReference type="Pfam" id="PF05345">
    <property type="entry name" value="He_PIG"/>
    <property type="match status" value="4"/>
</dbReference>
<dbReference type="InterPro" id="IPR006644">
    <property type="entry name" value="Cadg"/>
</dbReference>
<comment type="caution">
    <text evidence="3">The sequence shown here is derived from an EMBL/GenBank/DDBJ whole genome shotgun (WGS) entry which is preliminary data.</text>
</comment>
<dbReference type="Proteomes" id="UP001140560">
    <property type="component" value="Unassembled WGS sequence"/>
</dbReference>
<organism evidence="3 4">
    <name type="scientific">Neocucurbitaria cava</name>
    <dbReference type="NCBI Taxonomy" id="798079"/>
    <lineage>
        <taxon>Eukaryota</taxon>
        <taxon>Fungi</taxon>
        <taxon>Dikarya</taxon>
        <taxon>Ascomycota</taxon>
        <taxon>Pezizomycotina</taxon>
        <taxon>Dothideomycetes</taxon>
        <taxon>Pleosporomycetidae</taxon>
        <taxon>Pleosporales</taxon>
        <taxon>Pleosporineae</taxon>
        <taxon>Cucurbitariaceae</taxon>
        <taxon>Neocucurbitaria</taxon>
    </lineage>
</organism>
<dbReference type="OrthoDB" id="41532at2759"/>
<dbReference type="Gene3D" id="2.60.40.10">
    <property type="entry name" value="Immunoglobulins"/>
    <property type="match status" value="4"/>
</dbReference>
<feature type="compositionally biased region" description="Polar residues" evidence="1">
    <location>
        <begin position="1050"/>
        <end position="1062"/>
    </location>
</feature>
<proteinExistence type="predicted"/>
<dbReference type="CDD" id="cd04301">
    <property type="entry name" value="NAT_SF"/>
    <property type="match status" value="1"/>
</dbReference>
<dbReference type="GO" id="GO:0016747">
    <property type="term" value="F:acyltransferase activity, transferring groups other than amino-acyl groups"/>
    <property type="evidence" value="ECO:0007669"/>
    <property type="project" value="InterPro"/>
</dbReference>
<dbReference type="InterPro" id="IPR015919">
    <property type="entry name" value="Cadherin-like_sf"/>
</dbReference>